<dbReference type="InterPro" id="IPR004117">
    <property type="entry name" value="7tm6_olfct_rcpt"/>
</dbReference>
<accession>A0A482VFY6</accession>
<keyword evidence="6" id="KW-0472">Membrane</keyword>
<dbReference type="GO" id="GO:0005549">
    <property type="term" value="F:odorant binding"/>
    <property type="evidence" value="ECO:0007669"/>
    <property type="project" value="InterPro"/>
</dbReference>
<keyword evidence="7" id="KW-0675">Receptor</keyword>
<evidence type="ECO:0000256" key="7">
    <source>
        <dbReference type="ARBA" id="ARBA00023170"/>
    </source>
</evidence>
<feature type="non-terminal residue" evidence="9">
    <location>
        <position position="61"/>
    </location>
</feature>
<reference evidence="9 10" key="1">
    <citation type="submission" date="2017-03" db="EMBL/GenBank/DDBJ databases">
        <title>Genome of the blue death feigning beetle - Asbolus verrucosus.</title>
        <authorList>
            <person name="Rider S.D."/>
        </authorList>
    </citation>
    <scope>NUCLEOTIDE SEQUENCE [LARGE SCALE GENOMIC DNA]</scope>
    <source>
        <strain evidence="9">Butters</strain>
        <tissue evidence="9">Head and leg muscle</tissue>
    </source>
</reference>
<feature type="non-terminal residue" evidence="9">
    <location>
        <position position="1"/>
    </location>
</feature>
<comment type="caution">
    <text evidence="9">The sequence shown here is derived from an EMBL/GenBank/DDBJ whole genome shotgun (WGS) entry which is preliminary data.</text>
</comment>
<dbReference type="GO" id="GO:0016020">
    <property type="term" value="C:membrane"/>
    <property type="evidence" value="ECO:0007669"/>
    <property type="project" value="UniProtKB-SubCell"/>
</dbReference>
<dbReference type="GO" id="GO:0004984">
    <property type="term" value="F:olfactory receptor activity"/>
    <property type="evidence" value="ECO:0007669"/>
    <property type="project" value="InterPro"/>
</dbReference>
<evidence type="ECO:0000313" key="10">
    <source>
        <dbReference type="Proteomes" id="UP000292052"/>
    </source>
</evidence>
<dbReference type="AlphaFoldDB" id="A0A482VFY6"/>
<gene>
    <name evidence="9" type="ORF">BDFB_006596</name>
</gene>
<sequence length="61" mass="6802">YDVAACHFLLSLEVGDACYKTDWLKSNNEVKKSLIIIMTRANRQLAVTAGKFSPLSLRSLT</sequence>
<evidence type="ECO:0000256" key="4">
    <source>
        <dbReference type="ARBA" id="ARBA00022725"/>
    </source>
</evidence>
<keyword evidence="5" id="KW-1133">Transmembrane helix</keyword>
<keyword evidence="4" id="KW-0552">Olfaction</keyword>
<organism evidence="9 10">
    <name type="scientific">Asbolus verrucosus</name>
    <name type="common">Desert ironclad beetle</name>
    <dbReference type="NCBI Taxonomy" id="1661398"/>
    <lineage>
        <taxon>Eukaryota</taxon>
        <taxon>Metazoa</taxon>
        <taxon>Ecdysozoa</taxon>
        <taxon>Arthropoda</taxon>
        <taxon>Hexapoda</taxon>
        <taxon>Insecta</taxon>
        <taxon>Pterygota</taxon>
        <taxon>Neoptera</taxon>
        <taxon>Endopterygota</taxon>
        <taxon>Coleoptera</taxon>
        <taxon>Polyphaga</taxon>
        <taxon>Cucujiformia</taxon>
        <taxon>Tenebrionidae</taxon>
        <taxon>Pimeliinae</taxon>
        <taxon>Asbolus</taxon>
    </lineage>
</organism>
<evidence type="ECO:0000313" key="9">
    <source>
        <dbReference type="EMBL" id="RZC27645.1"/>
    </source>
</evidence>
<dbReference type="EMBL" id="QDEB01103359">
    <property type="protein sequence ID" value="RZC27645.1"/>
    <property type="molecule type" value="Genomic_DNA"/>
</dbReference>
<dbReference type="Pfam" id="PF02949">
    <property type="entry name" value="7tm_6"/>
    <property type="match status" value="1"/>
</dbReference>
<evidence type="ECO:0000256" key="2">
    <source>
        <dbReference type="ARBA" id="ARBA00022606"/>
    </source>
</evidence>
<proteinExistence type="predicted"/>
<keyword evidence="8" id="KW-0807">Transducer</keyword>
<evidence type="ECO:0000256" key="6">
    <source>
        <dbReference type="ARBA" id="ARBA00023136"/>
    </source>
</evidence>
<dbReference type="OrthoDB" id="8185860at2759"/>
<dbReference type="Proteomes" id="UP000292052">
    <property type="component" value="Unassembled WGS sequence"/>
</dbReference>
<keyword evidence="10" id="KW-1185">Reference proteome</keyword>
<evidence type="ECO:0000256" key="1">
    <source>
        <dbReference type="ARBA" id="ARBA00004141"/>
    </source>
</evidence>
<keyword evidence="2" id="KW-0716">Sensory transduction</keyword>
<evidence type="ECO:0000256" key="5">
    <source>
        <dbReference type="ARBA" id="ARBA00022989"/>
    </source>
</evidence>
<name>A0A482VFY6_ASBVE</name>
<comment type="subcellular location">
    <subcellularLocation>
        <location evidence="1">Membrane</location>
        <topology evidence="1">Multi-pass membrane protein</topology>
    </subcellularLocation>
</comment>
<dbReference type="GO" id="GO:0007165">
    <property type="term" value="P:signal transduction"/>
    <property type="evidence" value="ECO:0007669"/>
    <property type="project" value="UniProtKB-KW"/>
</dbReference>
<evidence type="ECO:0000256" key="3">
    <source>
        <dbReference type="ARBA" id="ARBA00022692"/>
    </source>
</evidence>
<protein>
    <submittedName>
        <fullName evidence="9">7tm 6 domain containing protein</fullName>
    </submittedName>
</protein>
<evidence type="ECO:0000256" key="8">
    <source>
        <dbReference type="ARBA" id="ARBA00023224"/>
    </source>
</evidence>
<keyword evidence="3" id="KW-0812">Transmembrane</keyword>